<gene>
    <name evidence="3" type="ORF">DDZ15_03805</name>
</gene>
<comment type="caution">
    <text evidence="3">The sequence shown here is derived from an EMBL/GenBank/DDBJ whole genome shotgun (WGS) entry which is preliminary data.</text>
</comment>
<evidence type="ECO:0000256" key="1">
    <source>
        <dbReference type="ARBA" id="ARBA00006817"/>
    </source>
</evidence>
<protein>
    <recommendedName>
        <fullName evidence="2">Activator of Hsp90 ATPase homologue 1/2-like C-terminal domain-containing protein</fullName>
    </recommendedName>
</protein>
<evidence type="ECO:0000259" key="2">
    <source>
        <dbReference type="Pfam" id="PF08327"/>
    </source>
</evidence>
<sequence length="150" mass="17114">MSRQIKQTYRIQRSTEDVFDALLTPSQICTWWFAQTAIVIPEKNGLYAITWGEDIDNPDYISIATISELIRPERLVLSDFQYHSKEGDLPFDTDLQLEFSLSKENGGTVITVLQTGFPEDESADGFYNSCVQGWTETMTSFLSVLKEKKL</sequence>
<dbReference type="EMBL" id="QGGB01000003">
    <property type="protein sequence ID" value="PWN07399.1"/>
    <property type="molecule type" value="Genomic_DNA"/>
</dbReference>
<evidence type="ECO:0000313" key="3">
    <source>
        <dbReference type="EMBL" id="PWN07399.1"/>
    </source>
</evidence>
<reference evidence="3 4" key="1">
    <citation type="submission" date="2018-05" db="EMBL/GenBank/DDBJ databases">
        <title>Rhodohalobacter halophilus gen. nov., sp. nov., a moderately halophilic member of the family Balneolaceae.</title>
        <authorList>
            <person name="Liu Z.-W."/>
        </authorList>
    </citation>
    <scope>NUCLEOTIDE SEQUENCE [LARGE SCALE GENOMIC DNA]</scope>
    <source>
        <strain evidence="3 4">8A47</strain>
    </source>
</reference>
<dbReference type="InterPro" id="IPR023393">
    <property type="entry name" value="START-like_dom_sf"/>
</dbReference>
<comment type="similarity">
    <text evidence="1">Belongs to the AHA1 family.</text>
</comment>
<dbReference type="Gene3D" id="3.30.530.20">
    <property type="match status" value="1"/>
</dbReference>
<dbReference type="OrthoDB" id="9803476at2"/>
<dbReference type="Proteomes" id="UP000245533">
    <property type="component" value="Unassembled WGS sequence"/>
</dbReference>
<proteinExistence type="inferred from homology"/>
<dbReference type="Pfam" id="PF08327">
    <property type="entry name" value="AHSA1"/>
    <property type="match status" value="1"/>
</dbReference>
<dbReference type="InterPro" id="IPR013538">
    <property type="entry name" value="ASHA1/2-like_C"/>
</dbReference>
<dbReference type="AlphaFoldDB" id="A0A316TVN1"/>
<evidence type="ECO:0000313" key="4">
    <source>
        <dbReference type="Proteomes" id="UP000245533"/>
    </source>
</evidence>
<accession>A0A316TVN1</accession>
<name>A0A316TVN1_9BACT</name>
<keyword evidence="4" id="KW-1185">Reference proteome</keyword>
<organism evidence="3 4">
    <name type="scientific">Rhodohalobacter mucosus</name>
    <dbReference type="NCBI Taxonomy" id="2079485"/>
    <lineage>
        <taxon>Bacteria</taxon>
        <taxon>Pseudomonadati</taxon>
        <taxon>Balneolota</taxon>
        <taxon>Balneolia</taxon>
        <taxon>Balneolales</taxon>
        <taxon>Balneolaceae</taxon>
        <taxon>Rhodohalobacter</taxon>
    </lineage>
</organism>
<dbReference type="SUPFAM" id="SSF55961">
    <property type="entry name" value="Bet v1-like"/>
    <property type="match status" value="1"/>
</dbReference>
<dbReference type="RefSeq" id="WP_109645055.1">
    <property type="nucleotide sequence ID" value="NZ_QGGB01000003.1"/>
</dbReference>
<dbReference type="CDD" id="cd07814">
    <property type="entry name" value="SRPBCC_CalC_Aha1-like"/>
    <property type="match status" value="1"/>
</dbReference>
<feature type="domain" description="Activator of Hsp90 ATPase homologue 1/2-like C-terminal" evidence="2">
    <location>
        <begin position="14"/>
        <end position="145"/>
    </location>
</feature>